<name>A0A941IBX8_9BACI</name>
<dbReference type="Gene3D" id="3.90.1150.10">
    <property type="entry name" value="Aspartate Aminotransferase, domain 1"/>
    <property type="match status" value="1"/>
</dbReference>
<protein>
    <submittedName>
        <fullName evidence="1">Uncharacterized protein</fullName>
    </submittedName>
</protein>
<gene>
    <name evidence="1" type="ORF">KCX74_12350</name>
</gene>
<sequence>MIAFNSKDISSHEIATILDAHYQIALRACLQCSSLMHEMLQTSEQGAV</sequence>
<dbReference type="AlphaFoldDB" id="A0A941IBX8"/>
<reference evidence="1" key="1">
    <citation type="submission" date="2021-04" db="EMBL/GenBank/DDBJ databases">
        <title>Isolation and polyphasic classification of algal microorganism.</title>
        <authorList>
            <person name="Wang S."/>
        </authorList>
    </citation>
    <scope>NUCLEOTIDE SEQUENCE</scope>
    <source>
        <strain evidence="1">720a</strain>
    </source>
</reference>
<accession>A0A941IBX8</accession>
<keyword evidence="2" id="KW-1185">Reference proteome</keyword>
<evidence type="ECO:0000313" key="1">
    <source>
        <dbReference type="EMBL" id="MBR7796832.1"/>
    </source>
</evidence>
<organism evidence="1 2">
    <name type="scientific">Virgibacillus salarius</name>
    <dbReference type="NCBI Taxonomy" id="447199"/>
    <lineage>
        <taxon>Bacteria</taxon>
        <taxon>Bacillati</taxon>
        <taxon>Bacillota</taxon>
        <taxon>Bacilli</taxon>
        <taxon>Bacillales</taxon>
        <taxon>Bacillaceae</taxon>
        <taxon>Virgibacillus</taxon>
    </lineage>
</organism>
<dbReference type="RefSeq" id="WP_161629254.1">
    <property type="nucleotide sequence ID" value="NZ_CP115959.1"/>
</dbReference>
<comment type="caution">
    <text evidence="1">The sequence shown here is derived from an EMBL/GenBank/DDBJ whole genome shotgun (WGS) entry which is preliminary data.</text>
</comment>
<dbReference type="EMBL" id="JAGSOT010000035">
    <property type="protein sequence ID" value="MBR7796832.1"/>
    <property type="molecule type" value="Genomic_DNA"/>
</dbReference>
<proteinExistence type="predicted"/>
<evidence type="ECO:0000313" key="2">
    <source>
        <dbReference type="Proteomes" id="UP000675284"/>
    </source>
</evidence>
<dbReference type="InterPro" id="IPR015422">
    <property type="entry name" value="PyrdxlP-dep_Trfase_small"/>
</dbReference>
<dbReference type="Proteomes" id="UP000675284">
    <property type="component" value="Unassembled WGS sequence"/>
</dbReference>